<proteinExistence type="predicted"/>
<name>A0ABX0AAD6_9BACI</name>
<evidence type="ECO:0000313" key="1">
    <source>
        <dbReference type="EMBL" id="NCU18158.1"/>
    </source>
</evidence>
<keyword evidence="2" id="KW-1185">Reference proteome</keyword>
<reference evidence="1 2" key="1">
    <citation type="submission" date="2020-01" db="EMBL/GenBank/DDBJ databases">
        <title>A novel Bacillus sp. from Pasinler.</title>
        <authorList>
            <person name="Adiguzel A."/>
            <person name="Ay H."/>
            <person name="Baltaci M.O."/>
        </authorList>
    </citation>
    <scope>NUCLEOTIDE SEQUENCE [LARGE SCALE GENOMIC DNA]</scope>
    <source>
        <strain evidence="1 2">P1</strain>
    </source>
</reference>
<dbReference type="EMBL" id="JAACYS010000048">
    <property type="protein sequence ID" value="NCU18158.1"/>
    <property type="molecule type" value="Genomic_DNA"/>
</dbReference>
<sequence>MRLGIGFDSGQNVLRVMKDKRLRKMVRIVLHRTYEGQIIAKNGANCPSSRL</sequence>
<comment type="caution">
    <text evidence="1">The sequence shown here is derived from an EMBL/GenBank/DDBJ whole genome shotgun (WGS) entry which is preliminary data.</text>
</comment>
<organism evidence="1 2">
    <name type="scientific">Pallidibacillus pasinlerensis</name>
    <dbReference type="NCBI Taxonomy" id="2703818"/>
    <lineage>
        <taxon>Bacteria</taxon>
        <taxon>Bacillati</taxon>
        <taxon>Bacillota</taxon>
        <taxon>Bacilli</taxon>
        <taxon>Bacillales</taxon>
        <taxon>Bacillaceae</taxon>
        <taxon>Pallidibacillus</taxon>
    </lineage>
</organism>
<accession>A0ABX0AAD6</accession>
<protein>
    <submittedName>
        <fullName evidence="1">Uncharacterized protein</fullName>
    </submittedName>
</protein>
<dbReference type="RefSeq" id="WP_210253477.1">
    <property type="nucleotide sequence ID" value="NZ_JAACYS010000048.1"/>
</dbReference>
<evidence type="ECO:0000313" key="2">
    <source>
        <dbReference type="Proteomes" id="UP000743899"/>
    </source>
</evidence>
<dbReference type="Proteomes" id="UP000743899">
    <property type="component" value="Unassembled WGS sequence"/>
</dbReference>
<gene>
    <name evidence="1" type="ORF">GW534_10565</name>
</gene>